<keyword evidence="1" id="KW-0472">Membrane</keyword>
<protein>
    <submittedName>
        <fullName evidence="2">Uncharacterized protein</fullName>
    </submittedName>
</protein>
<gene>
    <name evidence="2" type="ORF">ACFL27_24605</name>
</gene>
<evidence type="ECO:0000313" key="3">
    <source>
        <dbReference type="Proteomes" id="UP001594351"/>
    </source>
</evidence>
<evidence type="ECO:0000256" key="1">
    <source>
        <dbReference type="SAM" id="Phobius"/>
    </source>
</evidence>
<name>A0ABV6Z4M6_UNCC1</name>
<dbReference type="Proteomes" id="UP001594351">
    <property type="component" value="Unassembled WGS sequence"/>
</dbReference>
<accession>A0ABV6Z4M6</accession>
<proteinExistence type="predicted"/>
<keyword evidence="3" id="KW-1185">Reference proteome</keyword>
<comment type="caution">
    <text evidence="2">The sequence shown here is derived from an EMBL/GenBank/DDBJ whole genome shotgun (WGS) entry which is preliminary data.</text>
</comment>
<sequence length="234" mass="26764">MISKKLFWSGAAIGSITISLFYLLFLYSWGYLNHPTIQVTSVNRPHAQPPFAAEIVTFSIKGVNAEKLFWIIDEKIVLIGGTEIEYHVPFEEKRAPGIVTVHRLDVLYKIGPIYHSTSTAVGVLNSDFEARLKLHDETLFLDAPRTFNHNWSLTSVGFVVYFNNKFKPGRTFQIPQRTGANEEQETRLSVPLTTISPETYAKYVSRSGITWIQYMFRNKLNNEELVLIKPLRLP</sequence>
<keyword evidence="1" id="KW-0812">Transmembrane</keyword>
<organism evidence="2 3">
    <name type="scientific">candidate division CSSED10-310 bacterium</name>
    <dbReference type="NCBI Taxonomy" id="2855610"/>
    <lineage>
        <taxon>Bacteria</taxon>
        <taxon>Bacteria division CSSED10-310</taxon>
    </lineage>
</organism>
<keyword evidence="1" id="KW-1133">Transmembrane helix</keyword>
<feature type="transmembrane region" description="Helical" evidence="1">
    <location>
        <begin position="6"/>
        <end position="27"/>
    </location>
</feature>
<reference evidence="2 3" key="1">
    <citation type="submission" date="2024-09" db="EMBL/GenBank/DDBJ databases">
        <title>Laminarin stimulates single cell rates of sulfate reduction while oxygen inhibits transcriptomic activity in coastal marine sediment.</title>
        <authorList>
            <person name="Lindsay M."/>
            <person name="Orcutt B."/>
            <person name="Emerson D."/>
            <person name="Stepanauskas R."/>
            <person name="D'Angelo T."/>
        </authorList>
    </citation>
    <scope>NUCLEOTIDE SEQUENCE [LARGE SCALE GENOMIC DNA]</scope>
    <source>
        <strain evidence="2">SAG AM-311-K15</strain>
    </source>
</reference>
<dbReference type="EMBL" id="JBHPBY010000489">
    <property type="protein sequence ID" value="MFC1853391.1"/>
    <property type="molecule type" value="Genomic_DNA"/>
</dbReference>
<evidence type="ECO:0000313" key="2">
    <source>
        <dbReference type="EMBL" id="MFC1853391.1"/>
    </source>
</evidence>